<reference evidence="1 2" key="1">
    <citation type="journal article" date="2015" name="Genome Announc.">
        <title>Next-Generation Whole-Genome Sequencing of Eight Strains of Bacillus cereus, Isolated from Food.</title>
        <authorList>
            <person name="Krawczyk A.O."/>
            <person name="de Jong A."/>
            <person name="Eijlander R.T."/>
            <person name="Berendsen E.M."/>
            <person name="Holsappel S."/>
            <person name="Wells-Bennik M.H."/>
            <person name="Kuipers O.P."/>
        </authorList>
    </citation>
    <scope>NUCLEOTIDE SEQUENCE [LARGE SCALE GENOMIC DNA]</scope>
    <source>
        <strain evidence="1 2">B4147</strain>
    </source>
</reference>
<dbReference type="EMBL" id="LCYN01000039">
    <property type="protein sequence ID" value="KKZ90845.1"/>
    <property type="molecule type" value="Genomic_DNA"/>
</dbReference>
<dbReference type="Proteomes" id="UP000035350">
    <property type="component" value="Unassembled WGS sequence"/>
</dbReference>
<dbReference type="AlphaFoldDB" id="A0A0G8BTJ5"/>
<proteinExistence type="predicted"/>
<protein>
    <submittedName>
        <fullName evidence="1">Uncharacterized protein</fullName>
    </submittedName>
</protein>
<sequence>MLFISKRGGVELKIPSFLLHKEYQSGLFTMKNKIFRE</sequence>
<accession>A0A0G8BTJ5</accession>
<gene>
    <name evidence="1" type="ORF">B4147_0208</name>
</gene>
<evidence type="ECO:0000313" key="1">
    <source>
        <dbReference type="EMBL" id="KKZ90845.1"/>
    </source>
</evidence>
<dbReference type="PATRIC" id="fig|1396.433.peg.974"/>
<name>A0A0G8BTJ5_9BACI</name>
<reference evidence="2" key="2">
    <citation type="submission" date="2015-04" db="EMBL/GenBank/DDBJ databases">
        <title>Draft Genome Sequences of Eight Spore-Forming Food Isolates of Bacillus cereus Genome sequencing.</title>
        <authorList>
            <person name="Krawcyk A.O."/>
            <person name="de Jong A."/>
            <person name="Eijlander R.T."/>
            <person name="Berendsen E.M."/>
            <person name="Holsappel S."/>
            <person name="Wells-Bennik M."/>
            <person name="Kuipers O.P."/>
        </authorList>
    </citation>
    <scope>NUCLEOTIDE SEQUENCE [LARGE SCALE GENOMIC DNA]</scope>
    <source>
        <strain evidence="2">B4147</strain>
    </source>
</reference>
<comment type="caution">
    <text evidence="1">The sequence shown here is derived from an EMBL/GenBank/DDBJ whole genome shotgun (WGS) entry which is preliminary data.</text>
</comment>
<evidence type="ECO:0000313" key="2">
    <source>
        <dbReference type="Proteomes" id="UP000035350"/>
    </source>
</evidence>
<organism evidence="1 2">
    <name type="scientific">Bacillus wiedmannii</name>
    <dbReference type="NCBI Taxonomy" id="1890302"/>
    <lineage>
        <taxon>Bacteria</taxon>
        <taxon>Bacillati</taxon>
        <taxon>Bacillota</taxon>
        <taxon>Bacilli</taxon>
        <taxon>Bacillales</taxon>
        <taxon>Bacillaceae</taxon>
        <taxon>Bacillus</taxon>
        <taxon>Bacillus cereus group</taxon>
    </lineage>
</organism>